<feature type="binding site" evidence="2">
    <location>
        <position position="164"/>
    </location>
    <ligand>
        <name>Mn(2+)</name>
        <dbReference type="ChEBI" id="CHEBI:29035"/>
        <label>2</label>
    </ligand>
</feature>
<dbReference type="RefSeq" id="WP_003436121.1">
    <property type="nucleotide sequence ID" value="NZ_AP031492.1"/>
</dbReference>
<feature type="binding site" evidence="2">
    <location>
        <position position="104"/>
    </location>
    <ligand>
        <name>Mn(2+)</name>
        <dbReference type="ChEBI" id="CHEBI:29035"/>
        <label>2</label>
    </ligand>
</feature>
<dbReference type="CDD" id="cd03886">
    <property type="entry name" value="M20_Acy1"/>
    <property type="match status" value="1"/>
</dbReference>
<dbReference type="GO" id="GO:0050118">
    <property type="term" value="F:N-acetyldiaminopimelate deacetylase activity"/>
    <property type="evidence" value="ECO:0007669"/>
    <property type="project" value="UniProtKB-ARBA"/>
</dbReference>
<sequence length="396" mass="43638">MHELILISEKYKEDILDFFTDIHMHPELSFKEFRTTKAIKDLLVSLDIEILDLGMETGVVGLLKGKYDGPTVALRGDIDALPIYEEVDIKYKSRYDGIMHACGHDIHTSCLVGCAYVLSHIRDSLHGNVKFIFQPAEEVNKGAKMLVERGVMENPKVDAIFGLHNHPDIPCGKIGVKLGGLMAAVDTIKIEVNGFGGHGGIPNRTIDPIVASSAIIMGIQTIVSRNISPLESAVISIGTINGGTANNVISEKVDMTGTCRSFSNEVRKKISENLENIVCEIARGYQATAKLDYLFDLPAVINSKEMYAIACKSVCDLYSEDAIVDPIPSTGGEDFSIFMEKAPGFFYWLGVGNKEQDCIYQWHNPKFKADKNSILVGTNVLCQSVINYMDKLKNKI</sequence>
<gene>
    <name evidence="8" type="primary">yxeP_7</name>
    <name evidence="5" type="synonym">yxeP</name>
    <name evidence="9" type="synonym">yxeP_3</name>
    <name evidence="6" type="ORF">BN1095_20149</name>
    <name evidence="4" type="ORF">BN1096_700055</name>
    <name evidence="5" type="ORF">BN1097_710056</name>
    <name evidence="7" type="ORF">KRM00_001820</name>
    <name evidence="9" type="ORF">SAMEA1402399_00796</name>
    <name evidence="8" type="ORF">SAMEA3375112_02057</name>
</gene>
<feature type="binding site" evidence="2">
    <location>
        <position position="363"/>
    </location>
    <ligand>
        <name>Mn(2+)</name>
        <dbReference type="ChEBI" id="CHEBI:29035"/>
        <label>2</label>
    </ligand>
</feature>
<feature type="domain" description="Peptidase M20 dimerisation" evidence="3">
    <location>
        <begin position="187"/>
        <end position="283"/>
    </location>
</feature>
<dbReference type="SUPFAM" id="SSF53187">
    <property type="entry name" value="Zn-dependent exopeptidases"/>
    <property type="match status" value="1"/>
</dbReference>
<dbReference type="PANTHER" id="PTHR11014">
    <property type="entry name" value="PEPTIDASE M20 FAMILY MEMBER"/>
    <property type="match status" value="1"/>
</dbReference>
<keyword evidence="2" id="KW-0464">Manganese</keyword>
<protein>
    <submittedName>
        <fullName evidence="7">Amidohydrolase</fullName>
    </submittedName>
    <submittedName>
        <fullName evidence="4 9">Peptidase, M20D family</fullName>
        <ecNumber evidence="5 9">3.-.-.-</ecNumber>
        <ecNumber evidence="4 9">3.5.1.-</ecNumber>
    </submittedName>
    <submittedName>
        <fullName evidence="5">Uncharacterized hydrolase YxeP</fullName>
    </submittedName>
</protein>
<dbReference type="GO" id="GO:0046872">
    <property type="term" value="F:metal ion binding"/>
    <property type="evidence" value="ECO:0007669"/>
    <property type="project" value="UniProtKB-KW"/>
</dbReference>
<dbReference type="InterPro" id="IPR036264">
    <property type="entry name" value="Bact_exopeptidase_dim_dom"/>
</dbReference>
<dbReference type="Proteomes" id="UP000411588">
    <property type="component" value="Unassembled WGS sequence"/>
</dbReference>
<reference evidence="7" key="4">
    <citation type="submission" date="2021-06" db="EMBL/GenBank/DDBJ databases">
        <authorList>
            <consortium name="NCBI Pathogen Detection Project"/>
        </authorList>
    </citation>
    <scope>NUCLEOTIDE SEQUENCE</scope>
    <source>
        <strain evidence="7">HN1000</strain>
    </source>
</reference>
<keyword evidence="2" id="KW-0479">Metal-binding</keyword>
<dbReference type="NCBIfam" id="TIGR01891">
    <property type="entry name" value="amidohydrolases"/>
    <property type="match status" value="1"/>
</dbReference>
<evidence type="ECO:0000256" key="1">
    <source>
        <dbReference type="ARBA" id="ARBA00022801"/>
    </source>
</evidence>
<dbReference type="Proteomes" id="UP000189137">
    <property type="component" value="Unassembled WGS sequence"/>
</dbReference>
<dbReference type="GeneID" id="66355245"/>
<dbReference type="InterPro" id="IPR002933">
    <property type="entry name" value="Peptidase_M20"/>
</dbReference>
<dbReference type="EMBL" id="LK932411">
    <property type="protein sequence ID" value="CDS89202.1"/>
    <property type="molecule type" value="Genomic_DNA"/>
</dbReference>
<dbReference type="EMBL" id="LK932525">
    <property type="protein sequence ID" value="CDS88591.1"/>
    <property type="molecule type" value="Genomic_DNA"/>
</dbReference>
<feature type="binding site" evidence="2">
    <location>
        <position position="138"/>
    </location>
    <ligand>
        <name>Mn(2+)</name>
        <dbReference type="ChEBI" id="CHEBI:29035"/>
        <label>2</label>
    </ligand>
</feature>
<dbReference type="Pfam" id="PF01546">
    <property type="entry name" value="Peptidase_M20"/>
    <property type="match status" value="1"/>
</dbReference>
<dbReference type="Pfam" id="PF07687">
    <property type="entry name" value="M20_dimer"/>
    <property type="match status" value="1"/>
</dbReference>
<dbReference type="SUPFAM" id="SSF55031">
    <property type="entry name" value="Bacterial exopeptidase dimerisation domain"/>
    <property type="match status" value="1"/>
</dbReference>
<evidence type="ECO:0000313" key="9">
    <source>
        <dbReference type="EMBL" id="VFD29787.1"/>
    </source>
</evidence>
<feature type="binding site" evidence="2">
    <location>
        <position position="102"/>
    </location>
    <ligand>
        <name>Mn(2+)</name>
        <dbReference type="ChEBI" id="CHEBI:29035"/>
        <label>2</label>
    </ligand>
</feature>
<dbReference type="AlphaFoldDB" id="A0A069AJG4"/>
<evidence type="ECO:0000313" key="7">
    <source>
        <dbReference type="EMBL" id="HBH1542338.1"/>
    </source>
</evidence>
<dbReference type="EC" id="3.5.1.-" evidence="4 9"/>
<evidence type="ECO:0000313" key="10">
    <source>
        <dbReference type="Proteomes" id="UP000189137"/>
    </source>
</evidence>
<accession>A0A069AJG4</accession>
<reference evidence="8 10" key="2">
    <citation type="submission" date="2017-02" db="EMBL/GenBank/DDBJ databases">
        <authorList>
            <consortium name="Pathogen Informatics"/>
        </authorList>
    </citation>
    <scope>NUCLEOTIDE SEQUENCE [LARGE SCALE GENOMIC DNA]</scope>
    <source>
        <strain evidence="9">Clo34</strain>
        <strain evidence="11">clo34</strain>
        <strain evidence="8 10">VRECD0157</strain>
    </source>
</reference>
<keyword evidence="1 4" id="KW-0378">Hydrolase</keyword>
<dbReference type="GO" id="GO:0019877">
    <property type="term" value="P:diaminopimelate biosynthetic process"/>
    <property type="evidence" value="ECO:0007669"/>
    <property type="project" value="UniProtKB-ARBA"/>
</dbReference>
<evidence type="ECO:0000259" key="3">
    <source>
        <dbReference type="Pfam" id="PF07687"/>
    </source>
</evidence>
<dbReference type="KEGG" id="pdf:CD630DERM_28360"/>
<comment type="cofactor">
    <cofactor evidence="2">
        <name>Mn(2+)</name>
        <dbReference type="ChEBI" id="CHEBI:29035"/>
    </cofactor>
    <text evidence="2">The Mn(2+) ion enhances activity.</text>
</comment>
<reference evidence="4" key="1">
    <citation type="submission" date="2014-07" db="EMBL/GenBank/DDBJ databases">
        <authorList>
            <person name="Monot Marc"/>
        </authorList>
    </citation>
    <scope>NUCLEOTIDE SEQUENCE</scope>
    <source>
        <strain evidence="6">7032989</strain>
        <strain evidence="5">7032994</strain>
    </source>
</reference>
<evidence type="ECO:0000313" key="8">
    <source>
        <dbReference type="EMBL" id="SJS42125.1"/>
    </source>
</evidence>
<dbReference type="PANTHER" id="PTHR11014:SF63">
    <property type="entry name" value="METALLOPEPTIDASE, PUTATIVE (AFU_ORTHOLOGUE AFUA_6G09600)-RELATED"/>
    <property type="match status" value="1"/>
</dbReference>
<organism evidence="4">
    <name type="scientific">Clostridioides difficile</name>
    <name type="common">Peptoclostridium difficile</name>
    <dbReference type="NCBI Taxonomy" id="1496"/>
    <lineage>
        <taxon>Bacteria</taxon>
        <taxon>Bacillati</taxon>
        <taxon>Bacillota</taxon>
        <taxon>Clostridia</taxon>
        <taxon>Peptostreptococcales</taxon>
        <taxon>Peptostreptococcaceae</taxon>
        <taxon>Clostridioides</taxon>
    </lineage>
</organism>
<evidence type="ECO:0000313" key="4">
    <source>
        <dbReference type="EMBL" id="CDS88591.1"/>
    </source>
</evidence>
<dbReference type="Proteomes" id="UP000878956">
    <property type="component" value="Unassembled WGS sequence"/>
</dbReference>
<dbReference type="EC" id="3.-.-.-" evidence="5 9"/>
<dbReference type="EMBL" id="FUPS01000006">
    <property type="protein sequence ID" value="SJS42125.1"/>
    <property type="molecule type" value="Genomic_DNA"/>
</dbReference>
<proteinExistence type="predicted"/>
<dbReference type="EMBL" id="LK932849">
    <property type="protein sequence ID" value="CDS95212.1"/>
    <property type="molecule type" value="Genomic_DNA"/>
</dbReference>
<evidence type="ECO:0000313" key="11">
    <source>
        <dbReference type="Proteomes" id="UP000411588"/>
    </source>
</evidence>
<evidence type="ECO:0000313" key="5">
    <source>
        <dbReference type="EMBL" id="CDS89202.1"/>
    </source>
</evidence>
<dbReference type="InterPro" id="IPR017439">
    <property type="entry name" value="Amidohydrolase"/>
</dbReference>
<dbReference type="FunFam" id="3.30.70.360:FF:000001">
    <property type="entry name" value="N-acetyldiaminopimelate deacetylase"/>
    <property type="match status" value="1"/>
</dbReference>
<name>A0A069AJG4_CLODI</name>
<evidence type="ECO:0000256" key="2">
    <source>
        <dbReference type="PIRSR" id="PIRSR005962-1"/>
    </source>
</evidence>
<dbReference type="PATRIC" id="fig|1496.854.peg.1533"/>
<evidence type="ECO:0000313" key="6">
    <source>
        <dbReference type="EMBL" id="CDS95212.1"/>
    </source>
</evidence>
<dbReference type="PIRSF" id="PIRSF005962">
    <property type="entry name" value="Pept_M20D_amidohydro"/>
    <property type="match status" value="1"/>
</dbReference>
<dbReference type="Gene3D" id="3.30.70.360">
    <property type="match status" value="1"/>
</dbReference>
<dbReference type="InterPro" id="IPR011650">
    <property type="entry name" value="Peptidase_M20_dimer"/>
</dbReference>
<dbReference type="EMBL" id="CAADAN010000002">
    <property type="protein sequence ID" value="VFD29787.1"/>
    <property type="molecule type" value="Genomic_DNA"/>
</dbReference>
<reference evidence="7" key="3">
    <citation type="journal article" date="2018" name="Genome Biol.">
        <title>SKESA: strategic k-mer extension for scrupulous assemblies.</title>
        <authorList>
            <person name="Souvorov A."/>
            <person name="Agarwala R."/>
            <person name="Lipman D.J."/>
        </authorList>
    </citation>
    <scope>NUCLEOTIDE SEQUENCE</scope>
    <source>
        <strain evidence="7">HN1000</strain>
    </source>
</reference>
<dbReference type="EMBL" id="DAEPXK010000016">
    <property type="protein sequence ID" value="HBH1542338.1"/>
    <property type="molecule type" value="Genomic_DNA"/>
</dbReference>
<dbReference type="Gene3D" id="3.40.630.10">
    <property type="entry name" value="Zn peptidases"/>
    <property type="match status" value="1"/>
</dbReference>